<dbReference type="EMBL" id="BAABHJ010000027">
    <property type="protein sequence ID" value="GAA4615047.1"/>
    <property type="molecule type" value="Genomic_DNA"/>
</dbReference>
<dbReference type="Proteomes" id="UP001500212">
    <property type="component" value="Unassembled WGS sequence"/>
</dbReference>
<reference evidence="2" key="1">
    <citation type="journal article" date="2019" name="Int. J. Syst. Evol. Microbiol.">
        <title>The Global Catalogue of Microorganisms (GCM) 10K type strain sequencing project: providing services to taxonomists for standard genome sequencing and annotation.</title>
        <authorList>
            <consortium name="The Broad Institute Genomics Platform"/>
            <consortium name="The Broad Institute Genome Sequencing Center for Infectious Disease"/>
            <person name="Wu L."/>
            <person name="Ma J."/>
        </authorList>
    </citation>
    <scope>NUCLEOTIDE SEQUENCE [LARGE SCALE GENOMIC DNA]</scope>
    <source>
        <strain evidence="2">JCM 17938</strain>
    </source>
</reference>
<proteinExistence type="predicted"/>
<sequence length="106" mass="10986">MSANSVAAFSDMALSSSGNGGVCTNAPATHPVDSQAPIAAGAFPYEADPRARSDSTTVIRTVFSTGRDRRKQPAVASYSAISPVITQPMGLILPSIQPGVQVNRRL</sequence>
<comment type="caution">
    <text evidence="1">The sequence shown here is derived from an EMBL/GenBank/DDBJ whole genome shotgun (WGS) entry which is preliminary data.</text>
</comment>
<accession>A0ABP8TV93</accession>
<protein>
    <submittedName>
        <fullName evidence="1">Uncharacterized protein</fullName>
    </submittedName>
</protein>
<keyword evidence="2" id="KW-1185">Reference proteome</keyword>
<evidence type="ECO:0000313" key="2">
    <source>
        <dbReference type="Proteomes" id="UP001500212"/>
    </source>
</evidence>
<gene>
    <name evidence="1" type="ORF">GCM10023195_66040</name>
</gene>
<organism evidence="1 2">
    <name type="scientific">Actinoallomurus liliacearum</name>
    <dbReference type="NCBI Taxonomy" id="1080073"/>
    <lineage>
        <taxon>Bacteria</taxon>
        <taxon>Bacillati</taxon>
        <taxon>Actinomycetota</taxon>
        <taxon>Actinomycetes</taxon>
        <taxon>Streptosporangiales</taxon>
        <taxon>Thermomonosporaceae</taxon>
        <taxon>Actinoallomurus</taxon>
    </lineage>
</organism>
<name>A0ABP8TV93_9ACTN</name>
<evidence type="ECO:0000313" key="1">
    <source>
        <dbReference type="EMBL" id="GAA4615047.1"/>
    </source>
</evidence>